<gene>
    <name evidence="5" type="ORF">OCV88_00425</name>
</gene>
<dbReference type="Proteomes" id="UP001652442">
    <property type="component" value="Unassembled WGS sequence"/>
</dbReference>
<feature type="domain" description="BMC" evidence="4">
    <location>
        <begin position="95"/>
        <end position="181"/>
    </location>
</feature>
<evidence type="ECO:0000256" key="1">
    <source>
        <dbReference type="ARBA" id="ARBA00024322"/>
    </source>
</evidence>
<reference evidence="5 6" key="1">
    <citation type="journal article" date="2021" name="ISME Commun">
        <title>Automated analysis of genomic sequences facilitates high-throughput and comprehensive description of bacteria.</title>
        <authorList>
            <person name="Hitch T.C.A."/>
        </authorList>
    </citation>
    <scope>NUCLEOTIDE SEQUENCE [LARGE SCALE GENOMIC DNA]</scope>
    <source>
        <strain evidence="5 6">Sanger_109</strain>
    </source>
</reference>
<dbReference type="InterPro" id="IPR050575">
    <property type="entry name" value="BMC_shell"/>
</dbReference>
<evidence type="ECO:0000313" key="5">
    <source>
        <dbReference type="EMBL" id="MCU6760798.1"/>
    </source>
</evidence>
<comment type="caution">
    <text evidence="5">The sequence shown here is derived from an EMBL/GenBank/DDBJ whole genome shotgun (WGS) entry which is preliminary data.</text>
</comment>
<dbReference type="PANTHER" id="PTHR33941:SF11">
    <property type="entry name" value="BACTERIAL MICROCOMPARTMENT SHELL PROTEIN PDUJ"/>
    <property type="match status" value="1"/>
</dbReference>
<dbReference type="InterPro" id="IPR037233">
    <property type="entry name" value="CcmK-like_sf"/>
</dbReference>
<dbReference type="InterPro" id="IPR011238">
    <property type="entry name" value="Micro_shell_prot_PduT"/>
</dbReference>
<dbReference type="EMBL" id="JAOQJQ010000001">
    <property type="protein sequence ID" value="MCU6760798.1"/>
    <property type="molecule type" value="Genomic_DNA"/>
</dbReference>
<dbReference type="Gene3D" id="3.30.70.1710">
    <property type="match status" value="2"/>
</dbReference>
<dbReference type="SMART" id="SM00877">
    <property type="entry name" value="BMC"/>
    <property type="match status" value="2"/>
</dbReference>
<dbReference type="InterPro" id="IPR000249">
    <property type="entry name" value="BMC_dom"/>
</dbReference>
<organism evidence="5 6">
    <name type="scientific">Brotonthovivens ammoniilytica</name>
    <dbReference type="NCBI Taxonomy" id="2981725"/>
    <lineage>
        <taxon>Bacteria</taxon>
        <taxon>Bacillati</taxon>
        <taxon>Bacillota</taxon>
        <taxon>Clostridia</taxon>
        <taxon>Lachnospirales</taxon>
        <taxon>Lachnospiraceae</taxon>
        <taxon>Brotonthovivens</taxon>
    </lineage>
</organism>
<evidence type="ECO:0000259" key="4">
    <source>
        <dbReference type="PROSITE" id="PS51930"/>
    </source>
</evidence>
<dbReference type="InterPro" id="IPR044872">
    <property type="entry name" value="CcmK/CsoS1_BMC"/>
</dbReference>
<keyword evidence="6" id="KW-1185">Reference proteome</keyword>
<dbReference type="SUPFAM" id="SSF143414">
    <property type="entry name" value="CcmK-like"/>
    <property type="match status" value="2"/>
</dbReference>
<dbReference type="RefSeq" id="WP_158423681.1">
    <property type="nucleotide sequence ID" value="NZ_JAOQJQ010000001.1"/>
</dbReference>
<protein>
    <submittedName>
        <fullName evidence="5">BMC domain-containing protein</fullName>
    </submittedName>
</protein>
<comment type="similarity">
    <text evidence="3">Belongs to the bacterial microcompartments protein family.</text>
</comment>
<evidence type="ECO:0000313" key="6">
    <source>
        <dbReference type="Proteomes" id="UP001652442"/>
    </source>
</evidence>
<dbReference type="Pfam" id="PF00936">
    <property type="entry name" value="BMC"/>
    <property type="match status" value="2"/>
</dbReference>
<evidence type="ECO:0000256" key="2">
    <source>
        <dbReference type="ARBA" id="ARBA00024446"/>
    </source>
</evidence>
<dbReference type="PIRSF" id="PIRSF034834">
    <property type="entry name" value="PduT"/>
    <property type="match status" value="1"/>
</dbReference>
<feature type="domain" description="BMC" evidence="4">
    <location>
        <begin position="3"/>
        <end position="85"/>
    </location>
</feature>
<name>A0ABT2TF30_9FIRM</name>
<sequence length="181" mass="18430">METIGFLELNSIAKGIEAADAMLKAAEVSLISAKASCPGKYHVLVSGEVAAVQSSVDAGVQIADGCVVDSLVIPRVHPQVIEAVNMSTLPEQMNAVGIVEYFSVTASILGADAAAKAAEVTLLEVRLGTGIGGKSFVTLTGDVAAVEAGVDAAAAQAEESGMLVSRVVIPSPDVELFKSLY</sequence>
<dbReference type="CDD" id="cd07053">
    <property type="entry name" value="BMC_PduT_repeat1"/>
    <property type="match status" value="1"/>
</dbReference>
<dbReference type="PANTHER" id="PTHR33941">
    <property type="entry name" value="PROPANEDIOL UTILIZATION PROTEIN PDUA"/>
    <property type="match status" value="1"/>
</dbReference>
<accession>A0ABT2TF30</accession>
<comment type="subcellular location">
    <subcellularLocation>
        <location evidence="1">Bacterial microcompartment</location>
    </subcellularLocation>
</comment>
<keyword evidence="2" id="KW-1283">Bacterial microcompartment</keyword>
<evidence type="ECO:0000256" key="3">
    <source>
        <dbReference type="PROSITE-ProRule" id="PRU01278"/>
    </source>
</evidence>
<dbReference type="CDD" id="cd07054">
    <property type="entry name" value="BMC_PduT_repeat2"/>
    <property type="match status" value="1"/>
</dbReference>
<proteinExistence type="inferred from homology"/>
<dbReference type="PROSITE" id="PS51930">
    <property type="entry name" value="BMC_2"/>
    <property type="match status" value="2"/>
</dbReference>